<feature type="non-terminal residue" evidence="1">
    <location>
        <position position="44"/>
    </location>
</feature>
<dbReference type="EMBL" id="HADZ01013147">
    <property type="protein sequence ID" value="SBP77088.1"/>
    <property type="molecule type" value="Transcribed_RNA"/>
</dbReference>
<gene>
    <name evidence="1" type="primary">Nfu_g_1_009133</name>
</gene>
<organism evidence="1">
    <name type="scientific">Nothobranchius kadleci</name>
    <name type="common">African annual killifish</name>
    <dbReference type="NCBI Taxonomy" id="1051664"/>
    <lineage>
        <taxon>Eukaryota</taxon>
        <taxon>Metazoa</taxon>
        <taxon>Chordata</taxon>
        <taxon>Craniata</taxon>
        <taxon>Vertebrata</taxon>
        <taxon>Euteleostomi</taxon>
        <taxon>Actinopterygii</taxon>
        <taxon>Neopterygii</taxon>
        <taxon>Teleostei</taxon>
        <taxon>Neoteleostei</taxon>
        <taxon>Acanthomorphata</taxon>
        <taxon>Ovalentaria</taxon>
        <taxon>Atherinomorphae</taxon>
        <taxon>Cyprinodontiformes</taxon>
        <taxon>Nothobranchiidae</taxon>
        <taxon>Nothobranchius</taxon>
    </lineage>
</organism>
<accession>A0A1A8CDE6</accession>
<feature type="non-terminal residue" evidence="1">
    <location>
        <position position="1"/>
    </location>
</feature>
<reference evidence="1" key="2">
    <citation type="submission" date="2016-06" db="EMBL/GenBank/DDBJ databases">
        <title>The genome of a short-lived fish provides insights into sex chromosome evolution and the genetic control of aging.</title>
        <authorList>
            <person name="Reichwald K."/>
            <person name="Felder M."/>
            <person name="Petzold A."/>
            <person name="Koch P."/>
            <person name="Groth M."/>
            <person name="Platzer M."/>
        </authorList>
    </citation>
    <scope>NUCLEOTIDE SEQUENCE</scope>
    <source>
        <tissue evidence="1">Brain</tissue>
    </source>
</reference>
<sequence length="44" mass="4822">GQNAFTDFVTSSDKTFTILKNCLTHSPLHSLPVMKGSPICFSFC</sequence>
<reference evidence="1" key="1">
    <citation type="submission" date="2016-05" db="EMBL/GenBank/DDBJ databases">
        <authorList>
            <person name="Lavstsen T."/>
            <person name="Jespersen J.S."/>
        </authorList>
    </citation>
    <scope>NUCLEOTIDE SEQUENCE</scope>
    <source>
        <tissue evidence="1">Brain</tissue>
    </source>
</reference>
<proteinExistence type="predicted"/>
<dbReference type="AlphaFoldDB" id="A0A1A8CDE6"/>
<name>A0A1A8CDE6_NOTKA</name>
<evidence type="ECO:0000313" key="1">
    <source>
        <dbReference type="EMBL" id="SBP77088.1"/>
    </source>
</evidence>
<protein>
    <submittedName>
        <fullName evidence="1">Uncharacterized protein</fullName>
    </submittedName>
</protein>